<keyword evidence="3" id="KW-1185">Reference proteome</keyword>
<evidence type="ECO:0000313" key="3">
    <source>
        <dbReference type="Proteomes" id="UP000217199"/>
    </source>
</evidence>
<feature type="region of interest" description="Disordered" evidence="1">
    <location>
        <begin position="1"/>
        <end position="91"/>
    </location>
</feature>
<accession>A0A286UK48</accession>
<feature type="compositionally biased region" description="Basic and acidic residues" evidence="1">
    <location>
        <begin position="46"/>
        <end position="65"/>
    </location>
</feature>
<evidence type="ECO:0008006" key="4">
    <source>
        <dbReference type="Google" id="ProtNLM"/>
    </source>
</evidence>
<evidence type="ECO:0000313" key="2">
    <source>
        <dbReference type="EMBL" id="PAV19854.1"/>
    </source>
</evidence>
<feature type="compositionally biased region" description="Basic and acidic residues" evidence="1">
    <location>
        <begin position="73"/>
        <end position="82"/>
    </location>
</feature>
<dbReference type="Proteomes" id="UP000217199">
    <property type="component" value="Unassembled WGS sequence"/>
</dbReference>
<proteinExistence type="predicted"/>
<name>A0A286UK48_9AGAM</name>
<dbReference type="OrthoDB" id="3146826at2759"/>
<protein>
    <recommendedName>
        <fullName evidence="4">Histone chaperone domain-containing protein</fullName>
    </recommendedName>
</protein>
<dbReference type="EMBL" id="NBII01000004">
    <property type="protein sequence ID" value="PAV19854.1"/>
    <property type="molecule type" value="Genomic_DNA"/>
</dbReference>
<sequence length="91" mass="10034">MAGEFDSEYKPDTVAIEPEDYDSGSAANFAAQDRETAQSESTGRIPRNEMKDLMDDAGDATERSGRRQNRGGDAYKQERQLDQDLADEGAI</sequence>
<gene>
    <name evidence="2" type="ORF">PNOK_0478800</name>
</gene>
<organism evidence="2 3">
    <name type="scientific">Pyrrhoderma noxium</name>
    <dbReference type="NCBI Taxonomy" id="2282107"/>
    <lineage>
        <taxon>Eukaryota</taxon>
        <taxon>Fungi</taxon>
        <taxon>Dikarya</taxon>
        <taxon>Basidiomycota</taxon>
        <taxon>Agaricomycotina</taxon>
        <taxon>Agaricomycetes</taxon>
        <taxon>Hymenochaetales</taxon>
        <taxon>Hymenochaetaceae</taxon>
        <taxon>Pyrrhoderma</taxon>
    </lineage>
</organism>
<dbReference type="AlphaFoldDB" id="A0A286UK48"/>
<evidence type="ECO:0000256" key="1">
    <source>
        <dbReference type="SAM" id="MobiDB-lite"/>
    </source>
</evidence>
<reference evidence="2 3" key="1">
    <citation type="journal article" date="2017" name="Mol. Ecol.">
        <title>Comparative and population genomic landscape of Phellinus noxius: A hypervariable fungus causing root rot in trees.</title>
        <authorList>
            <person name="Chung C.L."/>
            <person name="Lee T.J."/>
            <person name="Akiba M."/>
            <person name="Lee H.H."/>
            <person name="Kuo T.H."/>
            <person name="Liu D."/>
            <person name="Ke H.M."/>
            <person name="Yokoi T."/>
            <person name="Roa M.B."/>
            <person name="Lu M.J."/>
            <person name="Chang Y.Y."/>
            <person name="Ann P.J."/>
            <person name="Tsai J.N."/>
            <person name="Chen C.Y."/>
            <person name="Tzean S.S."/>
            <person name="Ota Y."/>
            <person name="Hattori T."/>
            <person name="Sahashi N."/>
            <person name="Liou R.F."/>
            <person name="Kikuchi T."/>
            <person name="Tsai I.J."/>
        </authorList>
    </citation>
    <scope>NUCLEOTIDE SEQUENCE [LARGE SCALE GENOMIC DNA]</scope>
    <source>
        <strain evidence="2 3">FFPRI411160</strain>
    </source>
</reference>
<dbReference type="InParanoid" id="A0A286UK48"/>
<comment type="caution">
    <text evidence="2">The sequence shown here is derived from an EMBL/GenBank/DDBJ whole genome shotgun (WGS) entry which is preliminary data.</text>
</comment>